<keyword evidence="3" id="KW-0808">Transferase</keyword>
<dbReference type="RefSeq" id="WP_051187928.1">
    <property type="nucleotide sequence ID" value="NZ_QJKF01000001.1"/>
</dbReference>
<dbReference type="AlphaFoldDB" id="A0A318K9I9"/>
<keyword evidence="1" id="KW-0812">Transmembrane</keyword>
<feature type="domain" description="N-acetyltransferase" evidence="2">
    <location>
        <begin position="100"/>
        <end position="256"/>
    </location>
</feature>
<accession>A0A318K9I9</accession>
<evidence type="ECO:0000259" key="2">
    <source>
        <dbReference type="PROSITE" id="PS51186"/>
    </source>
</evidence>
<evidence type="ECO:0000313" key="4">
    <source>
        <dbReference type="Proteomes" id="UP000247569"/>
    </source>
</evidence>
<sequence>MNARSFRLTSAKATFQRWPRQSALGLATTIALLAVPAGFVGFVVTAESQSAAPGFIVDLWLLLVVTTILIASWLWVWRVSRSAEQETTDDVLPDVETPRLILRRPKPNDAISFAATIDEVMLANNGWTTQYARALIKAVGRGHPTLGLLVFESRSDATVIGGATVHPIPGTTSSCSLGWWIGPHHRGAGYASEAVTALIDAIHDAGYLRVAIGTDESNRAVQRICDKIGATVVDRRPQPLPNGSTVPGIWYEHQRVASKST</sequence>
<organism evidence="3 4">
    <name type="scientific">Nocardia tenerifensis</name>
    <dbReference type="NCBI Taxonomy" id="228006"/>
    <lineage>
        <taxon>Bacteria</taxon>
        <taxon>Bacillati</taxon>
        <taxon>Actinomycetota</taxon>
        <taxon>Actinomycetes</taxon>
        <taxon>Mycobacteriales</taxon>
        <taxon>Nocardiaceae</taxon>
        <taxon>Nocardia</taxon>
    </lineage>
</organism>
<gene>
    <name evidence="3" type="ORF">DFR70_101409</name>
</gene>
<feature type="transmembrane region" description="Helical" evidence="1">
    <location>
        <begin position="55"/>
        <end position="76"/>
    </location>
</feature>
<keyword evidence="4" id="KW-1185">Reference proteome</keyword>
<evidence type="ECO:0000313" key="3">
    <source>
        <dbReference type="EMBL" id="PXX70988.1"/>
    </source>
</evidence>
<proteinExistence type="predicted"/>
<dbReference type="Proteomes" id="UP000247569">
    <property type="component" value="Unassembled WGS sequence"/>
</dbReference>
<dbReference type="CDD" id="cd04301">
    <property type="entry name" value="NAT_SF"/>
    <property type="match status" value="1"/>
</dbReference>
<dbReference type="Pfam" id="PF13302">
    <property type="entry name" value="Acetyltransf_3"/>
    <property type="match status" value="1"/>
</dbReference>
<dbReference type="Gene3D" id="3.40.630.30">
    <property type="match status" value="1"/>
</dbReference>
<keyword evidence="1" id="KW-0472">Membrane</keyword>
<dbReference type="OrthoDB" id="9795188at2"/>
<name>A0A318K9I9_9NOCA</name>
<dbReference type="GO" id="GO:0016747">
    <property type="term" value="F:acyltransferase activity, transferring groups other than amino-acyl groups"/>
    <property type="evidence" value="ECO:0007669"/>
    <property type="project" value="InterPro"/>
</dbReference>
<protein>
    <submittedName>
        <fullName evidence="3">RimJ/RimL family protein N-acetyltransferase</fullName>
    </submittedName>
</protein>
<keyword evidence="1" id="KW-1133">Transmembrane helix</keyword>
<dbReference type="EMBL" id="QJKF01000001">
    <property type="protein sequence ID" value="PXX70988.1"/>
    <property type="molecule type" value="Genomic_DNA"/>
</dbReference>
<evidence type="ECO:0000256" key="1">
    <source>
        <dbReference type="SAM" id="Phobius"/>
    </source>
</evidence>
<reference evidence="3 4" key="1">
    <citation type="submission" date="2018-05" db="EMBL/GenBank/DDBJ databases">
        <title>Genomic Encyclopedia of Type Strains, Phase IV (KMG-IV): sequencing the most valuable type-strain genomes for metagenomic binning, comparative biology and taxonomic classification.</title>
        <authorList>
            <person name="Goeker M."/>
        </authorList>
    </citation>
    <scope>NUCLEOTIDE SEQUENCE [LARGE SCALE GENOMIC DNA]</scope>
    <source>
        <strain evidence="3 4">DSM 44704</strain>
    </source>
</reference>
<dbReference type="PANTHER" id="PTHR43792">
    <property type="entry name" value="GNAT FAMILY, PUTATIVE (AFU_ORTHOLOGUE AFUA_3G00765)-RELATED-RELATED"/>
    <property type="match status" value="1"/>
</dbReference>
<dbReference type="InterPro" id="IPR051531">
    <property type="entry name" value="N-acetyltransferase"/>
</dbReference>
<dbReference type="InterPro" id="IPR000182">
    <property type="entry name" value="GNAT_dom"/>
</dbReference>
<dbReference type="InterPro" id="IPR016181">
    <property type="entry name" value="Acyl_CoA_acyltransferase"/>
</dbReference>
<dbReference type="SUPFAM" id="SSF55729">
    <property type="entry name" value="Acyl-CoA N-acyltransferases (Nat)"/>
    <property type="match status" value="1"/>
</dbReference>
<dbReference type="PROSITE" id="PS51186">
    <property type="entry name" value="GNAT"/>
    <property type="match status" value="1"/>
</dbReference>
<comment type="caution">
    <text evidence="3">The sequence shown here is derived from an EMBL/GenBank/DDBJ whole genome shotgun (WGS) entry which is preliminary data.</text>
</comment>